<keyword evidence="4" id="KW-0732">Signal</keyword>
<sequence length="515" mass="59484">MKKFYMGWCFILLIWLVIAMPLIQMKYNLIKKPTLTGVVEKVNRPVFTIGDWNSGTFQHQFEDWFNQNFGLREYYIKTNKQLYYSVFNQTPYKDNITIGKEKQLYETGYVNEYLGFIPPMDMILLEEKVKDIKMLQDLLHEQGKTFLLLLTPSKASIYPEFLPNKLLSQKNNLARNYDNIKPLLDKYQIQYIDGHSITESAKKSSGYDMFPRGGTHWNYLGAYYTTKALVEKIENLTGKSLIDFNLNKIELLEPKGTDRDLADLLNLWIPPINYTSPKPIISVDKNSGEFKPSILIEGGSFSNQIIDTLSNINMFQMLDFYFYYNSHNQYKIGEEAKYLGQISQVDWKNDVLNHDVIIVEMNEQYIAGKLNSNRIFYEDMLAQFTPDNLRFPNVNTSLVEKTEVNGSKGYIIKKGVPAPGTVFLESGKLQLIPGKKYRLSYKASGFSKLNFDLFPDDLPQFNNDKITDSVTEFSFVFKSDNASIKSATARFFIDGLEKSTDKDLVIYDIKLTPES</sequence>
<evidence type="ECO:0000256" key="3">
    <source>
        <dbReference type="ARBA" id="ARBA00022679"/>
    </source>
</evidence>
<feature type="domain" description="AlgX/AlgJ SGNH hydrolase-like" evidence="7">
    <location>
        <begin position="125"/>
        <end position="266"/>
    </location>
</feature>
<organism evidence="8 9">
    <name type="scientific">Paenibacillus chondroitinus</name>
    <dbReference type="NCBI Taxonomy" id="59842"/>
    <lineage>
        <taxon>Bacteria</taxon>
        <taxon>Bacillati</taxon>
        <taxon>Bacillota</taxon>
        <taxon>Bacilli</taxon>
        <taxon>Bacillales</taxon>
        <taxon>Paenibacillaceae</taxon>
        <taxon>Paenibacillus</taxon>
    </lineage>
</organism>
<evidence type="ECO:0000313" key="9">
    <source>
        <dbReference type="Proteomes" id="UP001355653"/>
    </source>
</evidence>
<comment type="pathway">
    <text evidence="2">Glycan biosynthesis; alginate biosynthesis.</text>
</comment>
<dbReference type="EMBL" id="JAROBY010000019">
    <property type="protein sequence ID" value="MEB4794915.1"/>
    <property type="molecule type" value="Genomic_DNA"/>
</dbReference>
<keyword evidence="3" id="KW-0808">Transferase</keyword>
<evidence type="ECO:0000256" key="4">
    <source>
        <dbReference type="ARBA" id="ARBA00022729"/>
    </source>
</evidence>
<gene>
    <name evidence="8" type="ORF">P5G65_13480</name>
</gene>
<dbReference type="Proteomes" id="UP001355653">
    <property type="component" value="Unassembled WGS sequence"/>
</dbReference>
<dbReference type="RefSeq" id="WP_127457264.1">
    <property type="nucleotide sequence ID" value="NZ_JAROBY010000019.1"/>
</dbReference>
<evidence type="ECO:0000259" key="7">
    <source>
        <dbReference type="Pfam" id="PF16822"/>
    </source>
</evidence>
<accession>A0ABU6DBY4</accession>
<reference evidence="8 9" key="1">
    <citation type="submission" date="2023-03" db="EMBL/GenBank/DDBJ databases">
        <title>Bacillus Genome Sequencing.</title>
        <authorList>
            <person name="Dunlap C."/>
        </authorList>
    </citation>
    <scope>NUCLEOTIDE SEQUENCE [LARGE SCALE GENOMIC DNA]</scope>
    <source>
        <strain evidence="8 9">NRS-1351</strain>
    </source>
</reference>
<evidence type="ECO:0000256" key="5">
    <source>
        <dbReference type="ARBA" id="ARBA00022764"/>
    </source>
</evidence>
<comment type="subcellular location">
    <subcellularLocation>
        <location evidence="1">Periplasm</location>
    </subcellularLocation>
</comment>
<evidence type="ECO:0000256" key="6">
    <source>
        <dbReference type="ARBA" id="ARBA00022841"/>
    </source>
</evidence>
<keyword evidence="5" id="KW-0574">Periplasm</keyword>
<dbReference type="InterPro" id="IPR031811">
    <property type="entry name" value="ALGX/ALGJ_SGNH-like"/>
</dbReference>
<keyword evidence="6" id="KW-0016">Alginate biosynthesis</keyword>
<dbReference type="Pfam" id="PF16822">
    <property type="entry name" value="ALGX"/>
    <property type="match status" value="1"/>
</dbReference>
<protein>
    <recommendedName>
        <fullName evidence="7">AlgX/AlgJ SGNH hydrolase-like domain-containing protein</fullName>
    </recommendedName>
</protein>
<keyword evidence="9" id="KW-1185">Reference proteome</keyword>
<comment type="caution">
    <text evidence="8">The sequence shown here is derived from an EMBL/GenBank/DDBJ whole genome shotgun (WGS) entry which is preliminary data.</text>
</comment>
<evidence type="ECO:0000313" key="8">
    <source>
        <dbReference type="EMBL" id="MEB4794915.1"/>
    </source>
</evidence>
<proteinExistence type="predicted"/>
<name>A0ABU6DBY4_9BACL</name>
<evidence type="ECO:0000256" key="1">
    <source>
        <dbReference type="ARBA" id="ARBA00004418"/>
    </source>
</evidence>
<evidence type="ECO:0000256" key="2">
    <source>
        <dbReference type="ARBA" id="ARBA00005182"/>
    </source>
</evidence>